<gene>
    <name evidence="1" type="ORF">WFA24289_01840</name>
</gene>
<protein>
    <submittedName>
        <fullName evidence="1">Uncharacterized protein</fullName>
    </submittedName>
</protein>
<dbReference type="Proteomes" id="UP000789707">
    <property type="component" value="Unassembled WGS sequence"/>
</dbReference>
<name>A0ABM8Z7W1_9LACO</name>
<reference evidence="1 2" key="1">
    <citation type="submission" date="2021-11" db="EMBL/GenBank/DDBJ databases">
        <authorList>
            <person name="Depoorter E."/>
        </authorList>
    </citation>
    <scope>NUCLEOTIDE SEQUENCE [LARGE SCALE GENOMIC DNA]</scope>
    <source>
        <strain evidence="1 2">LMG 24289</strain>
    </source>
</reference>
<dbReference type="RefSeq" id="WP_230097519.1">
    <property type="nucleotide sequence ID" value="NZ_CAKKNS010000010.1"/>
</dbReference>
<proteinExistence type="predicted"/>
<organism evidence="1 2">
    <name type="scientific">Periweissella fabaria</name>
    <dbReference type="NCBI Taxonomy" id="546157"/>
    <lineage>
        <taxon>Bacteria</taxon>
        <taxon>Bacillati</taxon>
        <taxon>Bacillota</taxon>
        <taxon>Bacilli</taxon>
        <taxon>Lactobacillales</taxon>
        <taxon>Lactobacillaceae</taxon>
        <taxon>Periweissella</taxon>
    </lineage>
</organism>
<comment type="caution">
    <text evidence="1">The sequence shown here is derived from an EMBL/GenBank/DDBJ whole genome shotgun (WGS) entry which is preliminary data.</text>
</comment>
<accession>A0ABM8Z7W1</accession>
<sequence>MTDKEQIAHDKAIAYTQATFLRDLNKQNEQPHHKITHSVEEVDLFNYTYSQAFKLFFNEY</sequence>
<keyword evidence="2" id="KW-1185">Reference proteome</keyword>
<evidence type="ECO:0000313" key="2">
    <source>
        <dbReference type="Proteomes" id="UP000789707"/>
    </source>
</evidence>
<dbReference type="EMBL" id="CAKKNS010000010">
    <property type="protein sequence ID" value="CAH0417498.1"/>
    <property type="molecule type" value="Genomic_DNA"/>
</dbReference>
<evidence type="ECO:0000313" key="1">
    <source>
        <dbReference type="EMBL" id="CAH0417498.1"/>
    </source>
</evidence>